<dbReference type="Pfam" id="PF04535">
    <property type="entry name" value="CASP_dom"/>
    <property type="match status" value="1"/>
</dbReference>
<evidence type="ECO:0000256" key="1">
    <source>
        <dbReference type="ARBA" id="ARBA00004651"/>
    </source>
</evidence>
<dbReference type="Gramene" id="arahy.Tifrunner.gnm2.ann2.Ah12g354700.1">
    <property type="protein sequence ID" value="arahy.Tifrunner.gnm2.ann2.Ah12g354700.1-CDS"/>
    <property type="gene ID" value="arahy.Tifrunner.gnm2.ann2.Ah12g354700"/>
</dbReference>
<keyword evidence="6 8" id="KW-1133">Transmembrane helix</keyword>
<evidence type="ECO:0000256" key="6">
    <source>
        <dbReference type="ARBA" id="ARBA00022989"/>
    </source>
</evidence>
<dbReference type="InterPro" id="IPR006702">
    <property type="entry name" value="CASP_dom"/>
</dbReference>
<dbReference type="PANTHER" id="PTHR33573">
    <property type="entry name" value="CASP-LIKE PROTEIN 4A4"/>
    <property type="match status" value="1"/>
</dbReference>
<comment type="similarity">
    <text evidence="2 8">Belongs to the Casparian strip membrane proteins (CASP) family.</text>
</comment>
<proteinExistence type="inferred from homology"/>
<evidence type="ECO:0000256" key="9">
    <source>
        <dbReference type="SAM" id="MobiDB-lite"/>
    </source>
</evidence>
<keyword evidence="4 8" id="KW-1003">Cell membrane</keyword>
<keyword evidence="5 8" id="KW-0812">Transmembrane</keyword>
<feature type="transmembrane region" description="Helical" evidence="8">
    <location>
        <begin position="115"/>
        <end position="140"/>
    </location>
</feature>
<dbReference type="AlphaFoldDB" id="A0A445AL01"/>
<dbReference type="STRING" id="3818.A0A445AL01"/>
<comment type="subcellular location">
    <subcellularLocation>
        <location evidence="1 8">Cell membrane</location>
        <topology evidence="1 8">Multi-pass membrane protein</topology>
    </subcellularLocation>
</comment>
<dbReference type="OrthoDB" id="1924823at2759"/>
<evidence type="ECO:0000256" key="5">
    <source>
        <dbReference type="ARBA" id="ARBA00022692"/>
    </source>
</evidence>
<feature type="transmembrane region" description="Helical" evidence="8">
    <location>
        <begin position="50"/>
        <end position="69"/>
    </location>
</feature>
<keyword evidence="7 8" id="KW-0472">Membrane</keyword>
<feature type="transmembrane region" description="Helical" evidence="8">
    <location>
        <begin position="84"/>
        <end position="103"/>
    </location>
</feature>
<sequence length="189" mass="20879">MAASNDSETKINVQSVPASTEERSGGGGGDGIAGILQRYRREDLVERGSLWLRRVAFVFSFISFFVVVTNEHGDWKEFHKYQEYRYLLAVAILSSLYTGIQCFRQVMGKNMIQPNIAVLVDFFGDQIMAYLLISSASAAIPITNRMREGADNAFTDTSTAAISLSFFAFLCLALSAIISGYKLSTQTNI</sequence>
<evidence type="ECO:0000256" key="7">
    <source>
        <dbReference type="ARBA" id="ARBA00023136"/>
    </source>
</evidence>
<feature type="transmembrane region" description="Helical" evidence="8">
    <location>
        <begin position="160"/>
        <end position="181"/>
    </location>
</feature>
<dbReference type="PANTHER" id="PTHR33573:SF57">
    <property type="entry name" value="CASP-LIKE PROTEIN 4B1"/>
    <property type="match status" value="1"/>
</dbReference>
<accession>A0A445AL01</accession>
<dbReference type="Proteomes" id="UP000289738">
    <property type="component" value="Chromosome B02"/>
</dbReference>
<comment type="caution">
    <text evidence="11">The sequence shown here is derived from an EMBL/GenBank/DDBJ whole genome shotgun (WGS) entry which is preliminary data.</text>
</comment>
<organism evidence="11 12">
    <name type="scientific">Arachis hypogaea</name>
    <name type="common">Peanut</name>
    <dbReference type="NCBI Taxonomy" id="3818"/>
    <lineage>
        <taxon>Eukaryota</taxon>
        <taxon>Viridiplantae</taxon>
        <taxon>Streptophyta</taxon>
        <taxon>Embryophyta</taxon>
        <taxon>Tracheophyta</taxon>
        <taxon>Spermatophyta</taxon>
        <taxon>Magnoliopsida</taxon>
        <taxon>eudicotyledons</taxon>
        <taxon>Gunneridae</taxon>
        <taxon>Pentapetalae</taxon>
        <taxon>rosids</taxon>
        <taxon>fabids</taxon>
        <taxon>Fabales</taxon>
        <taxon>Fabaceae</taxon>
        <taxon>Papilionoideae</taxon>
        <taxon>50 kb inversion clade</taxon>
        <taxon>dalbergioids sensu lato</taxon>
        <taxon>Dalbergieae</taxon>
        <taxon>Pterocarpus clade</taxon>
        <taxon>Arachis</taxon>
    </lineage>
</organism>
<feature type="region of interest" description="Disordered" evidence="9">
    <location>
        <begin position="1"/>
        <end position="29"/>
    </location>
</feature>
<keyword evidence="12" id="KW-1185">Reference proteome</keyword>
<protein>
    <recommendedName>
        <fullName evidence="8">CASP-like protein</fullName>
    </recommendedName>
</protein>
<dbReference type="SMR" id="A0A445AL01"/>
<evidence type="ECO:0000259" key="10">
    <source>
        <dbReference type="Pfam" id="PF04535"/>
    </source>
</evidence>
<reference evidence="11 12" key="1">
    <citation type="submission" date="2019-01" db="EMBL/GenBank/DDBJ databases">
        <title>Sequencing of cultivated peanut Arachis hypogaea provides insights into genome evolution and oil improvement.</title>
        <authorList>
            <person name="Chen X."/>
        </authorList>
    </citation>
    <scope>NUCLEOTIDE SEQUENCE [LARGE SCALE GENOMIC DNA]</scope>
    <source>
        <strain evidence="12">cv. Fuhuasheng</strain>
        <tissue evidence="11">Leaves</tissue>
    </source>
</reference>
<comment type="subunit">
    <text evidence="3 8">Homodimer and heterodimers.</text>
</comment>
<name>A0A445AL01_ARAHY</name>
<evidence type="ECO:0000313" key="12">
    <source>
        <dbReference type="Proteomes" id="UP000289738"/>
    </source>
</evidence>
<evidence type="ECO:0000256" key="2">
    <source>
        <dbReference type="ARBA" id="ARBA00007651"/>
    </source>
</evidence>
<dbReference type="GO" id="GO:0005886">
    <property type="term" value="C:plasma membrane"/>
    <property type="evidence" value="ECO:0007669"/>
    <property type="project" value="UniProtKB-SubCell"/>
</dbReference>
<evidence type="ECO:0000256" key="3">
    <source>
        <dbReference type="ARBA" id="ARBA00011489"/>
    </source>
</evidence>
<feature type="compositionally biased region" description="Polar residues" evidence="9">
    <location>
        <begin position="1"/>
        <end position="18"/>
    </location>
</feature>
<feature type="domain" description="Casparian strip membrane protein" evidence="10">
    <location>
        <begin position="45"/>
        <end position="171"/>
    </location>
</feature>
<evidence type="ECO:0000313" key="11">
    <source>
        <dbReference type="EMBL" id="RYR27078.1"/>
    </source>
</evidence>
<evidence type="ECO:0000256" key="8">
    <source>
        <dbReference type="RuleBase" id="RU361233"/>
    </source>
</evidence>
<dbReference type="EMBL" id="SDMP01000012">
    <property type="protein sequence ID" value="RYR27078.1"/>
    <property type="molecule type" value="Genomic_DNA"/>
</dbReference>
<gene>
    <name evidence="11" type="ORF">Ahy_B02g061406</name>
</gene>
<evidence type="ECO:0000256" key="4">
    <source>
        <dbReference type="ARBA" id="ARBA00022475"/>
    </source>
</evidence>